<keyword evidence="3" id="KW-1185">Reference proteome</keyword>
<reference evidence="3" key="1">
    <citation type="submission" date="2007-10" db="EMBL/GenBank/DDBJ databases">
        <title>Complete sequence of chromosome of Desulforudis audaxviator MP104C.</title>
        <authorList>
            <person name="Copeland A."/>
            <person name="Lucas S."/>
            <person name="Lapidus A."/>
            <person name="Barry K."/>
            <person name="Glavina del Rio T."/>
            <person name="Dalin E."/>
            <person name="Tice H."/>
            <person name="Bruce D."/>
            <person name="Pitluck S."/>
            <person name="Lowry S.R."/>
            <person name="Larimer F."/>
            <person name="Land M.L."/>
            <person name="Hauser L."/>
            <person name="Kyrpides N."/>
            <person name="Ivanova N.N."/>
            <person name="Richardson P."/>
        </authorList>
    </citation>
    <scope>NUCLEOTIDE SEQUENCE [LARGE SCALE GENOMIC DNA]</scope>
    <source>
        <strain evidence="3">MP104C</strain>
    </source>
</reference>
<gene>
    <name evidence="2" type="ordered locus">Daud_1291</name>
</gene>
<evidence type="ECO:0000313" key="3">
    <source>
        <dbReference type="Proteomes" id="UP000008544"/>
    </source>
</evidence>
<dbReference type="CDD" id="cd09693">
    <property type="entry name" value="Cas5_I"/>
    <property type="match status" value="1"/>
</dbReference>
<dbReference type="Gene3D" id="3.30.70.2660">
    <property type="match status" value="1"/>
</dbReference>
<dbReference type="GO" id="GO:0051607">
    <property type="term" value="P:defense response to virus"/>
    <property type="evidence" value="ECO:0007669"/>
    <property type="project" value="UniProtKB-KW"/>
</dbReference>
<dbReference type="eggNOG" id="COG1688">
    <property type="taxonomic scope" value="Bacteria"/>
</dbReference>
<name>B1I4M5_DESAP</name>
<dbReference type="InterPro" id="IPR013422">
    <property type="entry name" value="CRISPR-assoc_prot_Cas5_N"/>
</dbReference>
<dbReference type="AlphaFoldDB" id="B1I4M5"/>
<dbReference type="EMBL" id="CP000860">
    <property type="protein sequence ID" value="ACA59802.1"/>
    <property type="molecule type" value="Genomic_DNA"/>
</dbReference>
<dbReference type="Proteomes" id="UP000008544">
    <property type="component" value="Chromosome"/>
</dbReference>
<dbReference type="KEGG" id="dau:Daud_1291"/>
<protein>
    <submittedName>
        <fullName evidence="2">CRISPR-associated protein Cas5 family</fullName>
    </submittedName>
</protein>
<dbReference type="HOGENOM" id="CLU_102545_0_0_9"/>
<dbReference type="RefSeq" id="WP_012302387.1">
    <property type="nucleotide sequence ID" value="NC_010424.1"/>
</dbReference>
<proteinExistence type="predicted"/>
<sequence>MRVAKVHIEAPIASFRYPHFLIGRQTSFDMPPPSTIYGHIASAVGEWFNPATVKFAYQFSFQAKGSDLEHQHVITKGGQTFKWGERKYPVSTQAVVQPHLRDFLFGCRLTLYLYPPDLAEAFRNPVFCVILGRSQDLASITSVEVIELEKAKGAYLEQTLLPFAMRPLLGRGVTVLMPRYIEPPPGREPHFGRYIMLFDLVYAGEVPHTNRLLQHKDRAPEGWLVDPYSPAKHEGARRGLVFHSFVGDEDSVARF</sequence>
<dbReference type="OrthoDB" id="58845at2"/>
<reference evidence="2 3" key="2">
    <citation type="journal article" date="2008" name="Science">
        <title>Environmental genomics reveals a single-species ecosystem deep within Earth.</title>
        <authorList>
            <person name="Chivian D."/>
            <person name="Brodie E.L."/>
            <person name="Alm E.J."/>
            <person name="Culley D.E."/>
            <person name="Dehal P.S."/>
            <person name="Desantis T.Z."/>
            <person name="Gihring T.M."/>
            <person name="Lapidus A."/>
            <person name="Lin L.H."/>
            <person name="Lowry S.R."/>
            <person name="Moser D.P."/>
            <person name="Richardson P.M."/>
            <person name="Southam G."/>
            <person name="Wanger G."/>
            <person name="Pratt L.M."/>
            <person name="Andersen G.L."/>
            <person name="Hazen T.C."/>
            <person name="Brockman F.J."/>
            <person name="Arkin A.P."/>
            <person name="Onstott T.C."/>
        </authorList>
    </citation>
    <scope>NUCLEOTIDE SEQUENCE [LARGE SCALE GENOMIC DNA]</scope>
    <source>
        <strain evidence="2 3">MP104C</strain>
    </source>
</reference>
<dbReference type="InterPro" id="IPR021124">
    <property type="entry name" value="CRISPR-assoc_prot_Cas5"/>
</dbReference>
<organism evidence="2 3">
    <name type="scientific">Desulforudis audaxviator (strain MP104C)</name>
    <dbReference type="NCBI Taxonomy" id="477974"/>
    <lineage>
        <taxon>Bacteria</taxon>
        <taxon>Bacillati</taxon>
        <taxon>Bacillota</taxon>
        <taxon>Clostridia</taxon>
        <taxon>Thermoanaerobacterales</taxon>
        <taxon>Candidatus Desulforudaceae</taxon>
        <taxon>Candidatus Desulforudis</taxon>
    </lineage>
</organism>
<dbReference type="STRING" id="477974.Daud_1291"/>
<evidence type="ECO:0000256" key="1">
    <source>
        <dbReference type="ARBA" id="ARBA00023118"/>
    </source>
</evidence>
<keyword evidence="1" id="KW-0051">Antiviral defense</keyword>
<evidence type="ECO:0000313" key="2">
    <source>
        <dbReference type="EMBL" id="ACA59802.1"/>
    </source>
</evidence>
<dbReference type="NCBIfam" id="TIGR02593">
    <property type="entry name" value="CRISPR_cas5"/>
    <property type="match status" value="1"/>
</dbReference>
<accession>B1I4M5</accession>
<dbReference type="GO" id="GO:0043571">
    <property type="term" value="P:maintenance of CRISPR repeat elements"/>
    <property type="evidence" value="ECO:0007669"/>
    <property type="project" value="InterPro"/>
</dbReference>
<dbReference type="Pfam" id="PF09704">
    <property type="entry name" value="Cas_Cas5d"/>
    <property type="match status" value="1"/>
</dbReference>